<reference evidence="2 3" key="1">
    <citation type="submission" date="2024-04" db="EMBL/GenBank/DDBJ databases">
        <authorList>
            <person name="Waldvogel A.-M."/>
            <person name="Schoenle A."/>
        </authorList>
    </citation>
    <scope>NUCLEOTIDE SEQUENCE [LARGE SCALE GENOMIC DNA]</scope>
</reference>
<feature type="compositionally biased region" description="Polar residues" evidence="1">
    <location>
        <begin position="1"/>
        <end position="11"/>
    </location>
</feature>
<accession>A0AAV2L8R4</accession>
<gene>
    <name evidence="2" type="ORF">KC01_LOCUS26737</name>
</gene>
<evidence type="ECO:0000256" key="1">
    <source>
        <dbReference type="SAM" id="MobiDB-lite"/>
    </source>
</evidence>
<dbReference type="EMBL" id="OZ035844">
    <property type="protein sequence ID" value="CAL1598334.1"/>
    <property type="molecule type" value="Genomic_DNA"/>
</dbReference>
<sequence length="95" mass="10159">MVKTAASQHRQVMSAESSSLSQSEPVHSARAVEYQAGRRRGSSCSTDTVDSSALFMEPAGPDEMASRGGWISDIPNFTGPSARLTPPTTVYRQAK</sequence>
<evidence type="ECO:0000313" key="2">
    <source>
        <dbReference type="EMBL" id="CAL1598334.1"/>
    </source>
</evidence>
<name>A0AAV2L8R4_KNICA</name>
<feature type="compositionally biased region" description="Low complexity" evidence="1">
    <location>
        <begin position="14"/>
        <end position="28"/>
    </location>
</feature>
<protein>
    <submittedName>
        <fullName evidence="2">Uncharacterized protein</fullName>
    </submittedName>
</protein>
<feature type="region of interest" description="Disordered" evidence="1">
    <location>
        <begin position="1"/>
        <end position="95"/>
    </location>
</feature>
<keyword evidence="3" id="KW-1185">Reference proteome</keyword>
<proteinExistence type="predicted"/>
<organism evidence="2 3">
    <name type="scientific">Knipowitschia caucasica</name>
    <name type="common">Caucasian dwarf goby</name>
    <name type="synonym">Pomatoschistus caucasicus</name>
    <dbReference type="NCBI Taxonomy" id="637954"/>
    <lineage>
        <taxon>Eukaryota</taxon>
        <taxon>Metazoa</taxon>
        <taxon>Chordata</taxon>
        <taxon>Craniata</taxon>
        <taxon>Vertebrata</taxon>
        <taxon>Euteleostomi</taxon>
        <taxon>Actinopterygii</taxon>
        <taxon>Neopterygii</taxon>
        <taxon>Teleostei</taxon>
        <taxon>Neoteleostei</taxon>
        <taxon>Acanthomorphata</taxon>
        <taxon>Gobiaria</taxon>
        <taxon>Gobiiformes</taxon>
        <taxon>Gobioidei</taxon>
        <taxon>Gobiidae</taxon>
        <taxon>Gobiinae</taxon>
        <taxon>Knipowitschia</taxon>
    </lineage>
</organism>
<evidence type="ECO:0000313" key="3">
    <source>
        <dbReference type="Proteomes" id="UP001497482"/>
    </source>
</evidence>
<feature type="compositionally biased region" description="Polar residues" evidence="1">
    <location>
        <begin position="42"/>
        <end position="51"/>
    </location>
</feature>
<dbReference type="AlphaFoldDB" id="A0AAV2L8R4"/>
<dbReference type="Proteomes" id="UP001497482">
    <property type="component" value="Chromosome 22"/>
</dbReference>
<feature type="compositionally biased region" description="Polar residues" evidence="1">
    <location>
        <begin position="86"/>
        <end position="95"/>
    </location>
</feature>